<dbReference type="Proteomes" id="UP000295611">
    <property type="component" value="Unassembled WGS sequence"/>
</dbReference>
<dbReference type="InterPro" id="IPR045397">
    <property type="entry name" value="TumE-like"/>
</dbReference>
<dbReference type="Pfam" id="PF20126">
    <property type="entry name" value="TumE"/>
    <property type="match status" value="1"/>
</dbReference>
<reference evidence="1 2" key="1">
    <citation type="submission" date="2019-03" db="EMBL/GenBank/DDBJ databases">
        <title>Genomic Encyclopedia of Type Strains, Phase III (KMG-III): the genomes of soil and plant-associated and newly described type strains.</title>
        <authorList>
            <person name="Whitman W."/>
        </authorList>
    </citation>
    <scope>NUCLEOTIDE SEQUENCE [LARGE SCALE GENOMIC DNA]</scope>
    <source>
        <strain evidence="1 2">CECT 8976</strain>
    </source>
</reference>
<dbReference type="OrthoDB" id="8562123at2"/>
<evidence type="ECO:0000313" key="2">
    <source>
        <dbReference type="Proteomes" id="UP000295611"/>
    </source>
</evidence>
<proteinExistence type="predicted"/>
<name>A0A4R7B9M6_9NEIS</name>
<protein>
    <submittedName>
        <fullName evidence="1">Uncharacterized protein</fullName>
    </submittedName>
</protein>
<keyword evidence="2" id="KW-1185">Reference proteome</keyword>
<dbReference type="RefSeq" id="WP_133678899.1">
    <property type="nucleotide sequence ID" value="NZ_SNZP01000003.1"/>
</dbReference>
<comment type="caution">
    <text evidence="1">The sequence shown here is derived from an EMBL/GenBank/DDBJ whole genome shotgun (WGS) entry which is preliminary data.</text>
</comment>
<accession>A0A4R7B9M6</accession>
<evidence type="ECO:0000313" key="1">
    <source>
        <dbReference type="EMBL" id="TDR81531.1"/>
    </source>
</evidence>
<organism evidence="1 2">
    <name type="scientific">Paludibacterium purpuratum</name>
    <dbReference type="NCBI Taxonomy" id="1144873"/>
    <lineage>
        <taxon>Bacteria</taxon>
        <taxon>Pseudomonadati</taxon>
        <taxon>Pseudomonadota</taxon>
        <taxon>Betaproteobacteria</taxon>
        <taxon>Neisseriales</taxon>
        <taxon>Chromobacteriaceae</taxon>
        <taxon>Paludibacterium</taxon>
    </lineage>
</organism>
<dbReference type="AlphaFoldDB" id="A0A4R7B9M6"/>
<sequence length="132" mass="14538">MMHIHLCEQLTARQEELQLGEIQLLQDALLLGLPTGTTVQIRATSDDDYSFEWQWGDLALRIDTAPLHSALATFPNHLHRPDGTVAADPLTRPGHPLLDNVIGLLRSLLHDPLLGHDLSAEPDRTHHGLAAS</sequence>
<dbReference type="EMBL" id="SNZP01000003">
    <property type="protein sequence ID" value="TDR81531.1"/>
    <property type="molecule type" value="Genomic_DNA"/>
</dbReference>
<gene>
    <name evidence="1" type="ORF">DFP86_103184</name>
</gene>